<sequence>MGLLDGGLAALIGGAFAPLFRDATLHRAGPGPAFADHPVRVQIDGAREGADAPGLPGREVQVIVLTPGRAPPTPDDEITLADGRYRIVAVETDPAGSHALVRGRPLR</sequence>
<dbReference type="EMBL" id="BPQH01000019">
    <property type="protein sequence ID" value="GJD52401.1"/>
    <property type="molecule type" value="Genomic_DNA"/>
</dbReference>
<name>A0ABQ4R6G1_9HYPH</name>
<organism evidence="1 2">
    <name type="scientific">Methylobacterium crusticola</name>
    <dbReference type="NCBI Taxonomy" id="1697972"/>
    <lineage>
        <taxon>Bacteria</taxon>
        <taxon>Pseudomonadati</taxon>
        <taxon>Pseudomonadota</taxon>
        <taxon>Alphaproteobacteria</taxon>
        <taxon>Hyphomicrobiales</taxon>
        <taxon>Methylobacteriaceae</taxon>
        <taxon>Methylobacterium</taxon>
    </lineage>
</organism>
<proteinExistence type="predicted"/>
<gene>
    <name evidence="1" type="ORF">OPKNFCMD_5166</name>
</gene>
<reference evidence="1" key="1">
    <citation type="journal article" date="2021" name="Front. Microbiol.">
        <title>Comprehensive Comparative Genomics and Phenotyping of Methylobacterium Species.</title>
        <authorList>
            <person name="Alessa O."/>
            <person name="Ogura Y."/>
            <person name="Fujitani Y."/>
            <person name="Takami H."/>
            <person name="Hayashi T."/>
            <person name="Sahin N."/>
            <person name="Tani A."/>
        </authorList>
    </citation>
    <scope>NUCLEOTIDE SEQUENCE</scope>
    <source>
        <strain evidence="1">KCTC 52305</strain>
    </source>
</reference>
<dbReference type="RefSeq" id="WP_128566502.1">
    <property type="nucleotide sequence ID" value="NZ_BPQH01000019.1"/>
</dbReference>
<evidence type="ECO:0000313" key="1">
    <source>
        <dbReference type="EMBL" id="GJD52401.1"/>
    </source>
</evidence>
<keyword evidence="2" id="KW-1185">Reference proteome</keyword>
<accession>A0ABQ4R6G1</accession>
<dbReference type="Proteomes" id="UP001055167">
    <property type="component" value="Unassembled WGS sequence"/>
</dbReference>
<evidence type="ECO:0008006" key="3">
    <source>
        <dbReference type="Google" id="ProtNLM"/>
    </source>
</evidence>
<protein>
    <recommendedName>
        <fullName evidence="3">Head-tail adaptor protein</fullName>
    </recommendedName>
</protein>
<reference evidence="1" key="2">
    <citation type="submission" date="2021-08" db="EMBL/GenBank/DDBJ databases">
        <authorList>
            <person name="Tani A."/>
            <person name="Ola A."/>
            <person name="Ogura Y."/>
            <person name="Katsura K."/>
            <person name="Hayashi T."/>
        </authorList>
    </citation>
    <scope>NUCLEOTIDE SEQUENCE</scope>
    <source>
        <strain evidence="1">KCTC 52305</strain>
    </source>
</reference>
<evidence type="ECO:0000313" key="2">
    <source>
        <dbReference type="Proteomes" id="UP001055167"/>
    </source>
</evidence>
<comment type="caution">
    <text evidence="1">The sequence shown here is derived from an EMBL/GenBank/DDBJ whole genome shotgun (WGS) entry which is preliminary data.</text>
</comment>